<dbReference type="SMART" id="SM01019">
    <property type="entry name" value="B3"/>
    <property type="match status" value="3"/>
</dbReference>
<evidence type="ECO:0000256" key="6">
    <source>
        <dbReference type="SAM" id="MobiDB-lite"/>
    </source>
</evidence>
<dbReference type="AlphaFoldDB" id="A0A4Y7I899"/>
<organism evidence="8 9">
    <name type="scientific">Papaver somniferum</name>
    <name type="common">Opium poppy</name>
    <dbReference type="NCBI Taxonomy" id="3469"/>
    <lineage>
        <taxon>Eukaryota</taxon>
        <taxon>Viridiplantae</taxon>
        <taxon>Streptophyta</taxon>
        <taxon>Embryophyta</taxon>
        <taxon>Tracheophyta</taxon>
        <taxon>Spermatophyta</taxon>
        <taxon>Magnoliopsida</taxon>
        <taxon>Ranunculales</taxon>
        <taxon>Papaveraceae</taxon>
        <taxon>Papaveroideae</taxon>
        <taxon>Papaver</taxon>
    </lineage>
</organism>
<feature type="domain" description="TF-B3" evidence="7">
    <location>
        <begin position="405"/>
        <end position="501"/>
    </location>
</feature>
<evidence type="ECO:0000313" key="8">
    <source>
        <dbReference type="EMBL" id="RZC44266.1"/>
    </source>
</evidence>
<dbReference type="PANTHER" id="PTHR31391:SF106">
    <property type="entry name" value="B3 DOMAIN-CONTAINING PROTEIN OS01G0723500"/>
    <property type="match status" value="1"/>
</dbReference>
<evidence type="ECO:0000256" key="3">
    <source>
        <dbReference type="ARBA" id="ARBA00023125"/>
    </source>
</evidence>
<evidence type="ECO:0000259" key="7">
    <source>
        <dbReference type="PROSITE" id="PS50863"/>
    </source>
</evidence>
<dbReference type="Gramene" id="RZC44266">
    <property type="protein sequence ID" value="RZC44266"/>
    <property type="gene ID" value="C5167_037214"/>
</dbReference>
<feature type="region of interest" description="Disordered" evidence="6">
    <location>
        <begin position="1"/>
        <end position="22"/>
    </location>
</feature>
<dbReference type="Gene3D" id="2.40.330.10">
    <property type="entry name" value="DNA-binding pseudobarrel domain"/>
    <property type="match status" value="3"/>
</dbReference>
<dbReference type="PANTHER" id="PTHR31391">
    <property type="entry name" value="B3 DOMAIN-CONTAINING PROTEIN OS11G0197600-RELATED"/>
    <property type="match status" value="1"/>
</dbReference>
<feature type="region of interest" description="Disordered" evidence="6">
    <location>
        <begin position="217"/>
        <end position="253"/>
    </location>
</feature>
<dbReference type="InterPro" id="IPR003340">
    <property type="entry name" value="B3_DNA-bd"/>
</dbReference>
<feature type="region of interest" description="Disordered" evidence="6">
    <location>
        <begin position="144"/>
        <end position="185"/>
    </location>
</feature>
<keyword evidence="2" id="KW-0805">Transcription regulation</keyword>
<feature type="compositionally biased region" description="Low complexity" evidence="6">
    <location>
        <begin position="146"/>
        <end position="168"/>
    </location>
</feature>
<protein>
    <recommendedName>
        <fullName evidence="7">TF-B3 domain-containing protein</fullName>
    </recommendedName>
</protein>
<evidence type="ECO:0000313" key="9">
    <source>
        <dbReference type="Proteomes" id="UP000316621"/>
    </source>
</evidence>
<comment type="subcellular location">
    <subcellularLocation>
        <location evidence="1">Nucleus</location>
    </subcellularLocation>
</comment>
<evidence type="ECO:0000256" key="5">
    <source>
        <dbReference type="ARBA" id="ARBA00023242"/>
    </source>
</evidence>
<evidence type="ECO:0000256" key="4">
    <source>
        <dbReference type="ARBA" id="ARBA00023163"/>
    </source>
</evidence>
<dbReference type="Proteomes" id="UP000316621">
    <property type="component" value="Chromosome 1"/>
</dbReference>
<evidence type="ECO:0000256" key="1">
    <source>
        <dbReference type="ARBA" id="ARBA00004123"/>
    </source>
</evidence>
<dbReference type="STRING" id="3469.A0A4Y7I899"/>
<feature type="compositionally biased region" description="Polar residues" evidence="6">
    <location>
        <begin position="220"/>
        <end position="253"/>
    </location>
</feature>
<sequence length="505" mass="56782">MSSKQMSHQSKKRKKMESSASASSSPLHFFKIIQAHAIKHKRLGIPEEFLKKFGNELSDSAIIKVPSGSIWRIGLTNRGGVTSFEYGCQEFMEFYSISVGHLLVFRYNRNSRFHVLIFDISATEIEYPVCNFKTNFKNKAQEIDTDSCSSDSNNENSTQSEPSSSRESQVNLETEPVDEHDFPKQRKVFAATVTTKRSRFNTSRVTESNERALRAAEAFSSDSNNETSTQNVSSSSRGGQVNMETEEPGNNVTQAKERALAAAEAFTSGNPFFKAVRRPFNISNGLVNMPGNFATPYLKHRTALVTLSVSDGKLWDVSLTSSIKSGTTTLSKGWKQFVSDNQLNQGDVCVFEPVDPKKFEMNVHIFRVFQQTCSGKKLETNAHRAAISVEKSFAAANAFKSKKPYFKVTMCRTYLTLGHVIVPAAFAVPYLEHEIKVRISGRGGKTWEMQCNLLHKPDRAKLLKGWDKFVLDNHLNEGDVCVFELVDRERFEMKAYIFRVVQSGE</sequence>
<keyword evidence="9" id="KW-1185">Reference proteome</keyword>
<reference evidence="8 9" key="1">
    <citation type="journal article" date="2018" name="Science">
        <title>The opium poppy genome and morphinan production.</title>
        <authorList>
            <person name="Guo L."/>
            <person name="Winzer T."/>
            <person name="Yang X."/>
            <person name="Li Y."/>
            <person name="Ning Z."/>
            <person name="He Z."/>
            <person name="Teodor R."/>
            <person name="Lu Y."/>
            <person name="Bowser T.A."/>
            <person name="Graham I.A."/>
            <person name="Ye K."/>
        </authorList>
    </citation>
    <scope>NUCLEOTIDE SEQUENCE [LARGE SCALE GENOMIC DNA]</scope>
    <source>
        <strain evidence="9">cv. HN1</strain>
        <tissue evidence="8">Leaves</tissue>
    </source>
</reference>
<dbReference type="SUPFAM" id="SSF101936">
    <property type="entry name" value="DNA-binding pseudobarrel domain"/>
    <property type="match status" value="3"/>
</dbReference>
<gene>
    <name evidence="8" type="ORF">C5167_037214</name>
</gene>
<accession>A0A4Y7I899</accession>
<dbReference type="EMBL" id="CM010715">
    <property type="protein sequence ID" value="RZC44266.1"/>
    <property type="molecule type" value="Genomic_DNA"/>
</dbReference>
<keyword evidence="5" id="KW-0539">Nucleus</keyword>
<dbReference type="OMA" id="YRIMTED"/>
<dbReference type="InterPro" id="IPR015300">
    <property type="entry name" value="DNA-bd_pseudobarrel_sf"/>
</dbReference>
<keyword evidence="4" id="KW-0804">Transcription</keyword>
<feature type="domain" description="TF-B3" evidence="7">
    <location>
        <begin position="28"/>
        <end position="121"/>
    </location>
</feature>
<dbReference type="InterPro" id="IPR044837">
    <property type="entry name" value="REM16-like"/>
</dbReference>
<dbReference type="PROSITE" id="PS50863">
    <property type="entry name" value="B3"/>
    <property type="match status" value="3"/>
</dbReference>
<name>A0A4Y7I899_PAPSO</name>
<dbReference type="GO" id="GO:0003677">
    <property type="term" value="F:DNA binding"/>
    <property type="evidence" value="ECO:0007669"/>
    <property type="project" value="UniProtKB-KW"/>
</dbReference>
<keyword evidence="3" id="KW-0238">DNA-binding</keyword>
<dbReference type="CDD" id="cd10017">
    <property type="entry name" value="B3_DNA"/>
    <property type="match status" value="3"/>
</dbReference>
<evidence type="ECO:0000256" key="2">
    <source>
        <dbReference type="ARBA" id="ARBA00023015"/>
    </source>
</evidence>
<proteinExistence type="predicted"/>
<dbReference type="GO" id="GO:0005634">
    <property type="term" value="C:nucleus"/>
    <property type="evidence" value="ECO:0007669"/>
    <property type="project" value="UniProtKB-SubCell"/>
</dbReference>
<dbReference type="Pfam" id="PF02362">
    <property type="entry name" value="B3"/>
    <property type="match status" value="3"/>
</dbReference>
<feature type="domain" description="TF-B3" evidence="7">
    <location>
        <begin position="272"/>
        <end position="369"/>
    </location>
</feature>